<proteinExistence type="predicted"/>
<keyword evidence="1" id="KW-1133">Transmembrane helix</keyword>
<evidence type="ECO:0000313" key="3">
    <source>
        <dbReference type="Proteomes" id="UP000018888"/>
    </source>
</evidence>
<feature type="transmembrane region" description="Helical" evidence="1">
    <location>
        <begin position="36"/>
        <end position="57"/>
    </location>
</feature>
<feature type="non-terminal residue" evidence="2">
    <location>
        <position position="59"/>
    </location>
</feature>
<name>A0A2P4Q4A7_RHIID</name>
<keyword evidence="1" id="KW-0812">Transmembrane</keyword>
<reference evidence="2 3" key="2">
    <citation type="journal article" date="2018" name="New Phytol.">
        <title>High intraspecific genome diversity in the model arbuscular mycorrhizal symbiont Rhizophagus irregularis.</title>
        <authorList>
            <person name="Chen E.C.H."/>
            <person name="Morin E."/>
            <person name="Beaudet D."/>
            <person name="Noel J."/>
            <person name="Yildirir G."/>
            <person name="Ndikumana S."/>
            <person name="Charron P."/>
            <person name="St-Onge C."/>
            <person name="Giorgi J."/>
            <person name="Kruger M."/>
            <person name="Marton T."/>
            <person name="Ropars J."/>
            <person name="Grigoriev I.V."/>
            <person name="Hainaut M."/>
            <person name="Henrissat B."/>
            <person name="Roux C."/>
            <person name="Martin F."/>
            <person name="Corradi N."/>
        </authorList>
    </citation>
    <scope>NUCLEOTIDE SEQUENCE [LARGE SCALE GENOMIC DNA]</scope>
    <source>
        <strain evidence="2 3">DAOM 197198</strain>
    </source>
</reference>
<gene>
    <name evidence="2" type="ORF">GLOIN_2v1595151</name>
</gene>
<dbReference type="EMBL" id="AUPC02000095">
    <property type="protein sequence ID" value="POG72438.1"/>
    <property type="molecule type" value="Genomic_DNA"/>
</dbReference>
<dbReference type="Proteomes" id="UP000018888">
    <property type="component" value="Unassembled WGS sequence"/>
</dbReference>
<evidence type="ECO:0000313" key="2">
    <source>
        <dbReference type="EMBL" id="POG72438.1"/>
    </source>
</evidence>
<accession>A0A2P4Q4A7</accession>
<keyword evidence="3" id="KW-1185">Reference proteome</keyword>
<keyword evidence="1" id="KW-0472">Membrane</keyword>
<protein>
    <submittedName>
        <fullName evidence="2">Uncharacterized protein</fullName>
    </submittedName>
</protein>
<dbReference type="AlphaFoldDB" id="A0A2P4Q4A7"/>
<sequence>MSATITYTSAFMFTVVSWQVSMICKSAIIVNFRNDFSMIIMIISNITIKIYTFNFFMRV</sequence>
<organism evidence="2 3">
    <name type="scientific">Rhizophagus irregularis (strain DAOM 181602 / DAOM 197198 / MUCL 43194)</name>
    <name type="common">Arbuscular mycorrhizal fungus</name>
    <name type="synonym">Glomus intraradices</name>
    <dbReference type="NCBI Taxonomy" id="747089"/>
    <lineage>
        <taxon>Eukaryota</taxon>
        <taxon>Fungi</taxon>
        <taxon>Fungi incertae sedis</taxon>
        <taxon>Mucoromycota</taxon>
        <taxon>Glomeromycotina</taxon>
        <taxon>Glomeromycetes</taxon>
        <taxon>Glomerales</taxon>
        <taxon>Glomeraceae</taxon>
        <taxon>Rhizophagus</taxon>
    </lineage>
</organism>
<evidence type="ECO:0000256" key="1">
    <source>
        <dbReference type="SAM" id="Phobius"/>
    </source>
</evidence>
<comment type="caution">
    <text evidence="2">The sequence shown here is derived from an EMBL/GenBank/DDBJ whole genome shotgun (WGS) entry which is preliminary data.</text>
</comment>
<reference evidence="2 3" key="1">
    <citation type="journal article" date="2013" name="Proc. Natl. Acad. Sci. U.S.A.">
        <title>Genome of an arbuscular mycorrhizal fungus provides insight into the oldest plant symbiosis.</title>
        <authorList>
            <person name="Tisserant E."/>
            <person name="Malbreil M."/>
            <person name="Kuo A."/>
            <person name="Kohler A."/>
            <person name="Symeonidi A."/>
            <person name="Balestrini R."/>
            <person name="Charron P."/>
            <person name="Duensing N."/>
            <person name="Frei Dit Frey N."/>
            <person name="Gianinazzi-Pearson V."/>
            <person name="Gilbert L.B."/>
            <person name="Handa Y."/>
            <person name="Herr J.R."/>
            <person name="Hijri M."/>
            <person name="Koul R."/>
            <person name="Kawaguchi M."/>
            <person name="Krajinski F."/>
            <person name="Lammers P.J."/>
            <person name="Masclaux F.G."/>
            <person name="Murat C."/>
            <person name="Morin E."/>
            <person name="Ndikumana S."/>
            <person name="Pagni M."/>
            <person name="Petitpierre D."/>
            <person name="Requena N."/>
            <person name="Rosikiewicz P."/>
            <person name="Riley R."/>
            <person name="Saito K."/>
            <person name="San Clemente H."/>
            <person name="Shapiro H."/>
            <person name="van Tuinen D."/>
            <person name="Becard G."/>
            <person name="Bonfante P."/>
            <person name="Paszkowski U."/>
            <person name="Shachar-Hill Y.Y."/>
            <person name="Tuskan G.A."/>
            <person name="Young P.W."/>
            <person name="Sanders I.R."/>
            <person name="Henrissat B."/>
            <person name="Rensing S.A."/>
            <person name="Grigoriev I.V."/>
            <person name="Corradi N."/>
            <person name="Roux C."/>
            <person name="Martin F."/>
        </authorList>
    </citation>
    <scope>NUCLEOTIDE SEQUENCE [LARGE SCALE GENOMIC DNA]</scope>
    <source>
        <strain evidence="2 3">DAOM 197198</strain>
    </source>
</reference>
<feature type="transmembrane region" description="Helical" evidence="1">
    <location>
        <begin position="6"/>
        <end position="24"/>
    </location>
</feature>